<gene>
    <name evidence="2" type="ORF">OIU77_026419</name>
</gene>
<feature type="region of interest" description="Disordered" evidence="1">
    <location>
        <begin position="1"/>
        <end position="35"/>
    </location>
</feature>
<reference evidence="2" key="1">
    <citation type="submission" date="2022-10" db="EMBL/GenBank/DDBJ databases">
        <authorList>
            <person name="Hyden B.L."/>
            <person name="Feng K."/>
            <person name="Yates T."/>
            <person name="Jawdy S."/>
            <person name="Smart L.B."/>
            <person name="Muchero W."/>
        </authorList>
    </citation>
    <scope>NUCLEOTIDE SEQUENCE</scope>
    <source>
        <tissue evidence="2">Shoot tip</tissue>
    </source>
</reference>
<reference evidence="2" key="2">
    <citation type="journal article" date="2023" name="Int. J. Mol. Sci.">
        <title>De Novo Assembly and Annotation of 11 Diverse Shrub Willow (Salix) Genomes Reveals Novel Gene Organization in Sex-Linked Regions.</title>
        <authorList>
            <person name="Hyden B."/>
            <person name="Feng K."/>
            <person name="Yates T.B."/>
            <person name="Jawdy S."/>
            <person name="Cereghino C."/>
            <person name="Smart L.B."/>
            <person name="Muchero W."/>
        </authorList>
    </citation>
    <scope>NUCLEOTIDE SEQUENCE</scope>
    <source>
        <tissue evidence="2">Shoot tip</tissue>
    </source>
</reference>
<keyword evidence="3" id="KW-1185">Reference proteome</keyword>
<evidence type="ECO:0000313" key="2">
    <source>
        <dbReference type="EMBL" id="KAJ6387848.1"/>
    </source>
</evidence>
<name>A0ABQ9BL90_9ROSI</name>
<evidence type="ECO:0000313" key="3">
    <source>
        <dbReference type="Proteomes" id="UP001141253"/>
    </source>
</evidence>
<proteinExistence type="predicted"/>
<sequence length="96" mass="10635">MASEEKTSAADIPLKSHEEVTSAASIPLKSHEEVVPGRRRVRKSKLDGCAADVREEMSFGVNDFPVKSNREVENQIDGCAADFPYQRRHVPVQIQG</sequence>
<feature type="compositionally biased region" description="Basic and acidic residues" evidence="1">
    <location>
        <begin position="1"/>
        <end position="20"/>
    </location>
</feature>
<dbReference type="EMBL" id="JAPFFI010000007">
    <property type="protein sequence ID" value="KAJ6387848.1"/>
    <property type="molecule type" value="Genomic_DNA"/>
</dbReference>
<organism evidence="2 3">
    <name type="scientific">Salix suchowensis</name>
    <dbReference type="NCBI Taxonomy" id="1278906"/>
    <lineage>
        <taxon>Eukaryota</taxon>
        <taxon>Viridiplantae</taxon>
        <taxon>Streptophyta</taxon>
        <taxon>Embryophyta</taxon>
        <taxon>Tracheophyta</taxon>
        <taxon>Spermatophyta</taxon>
        <taxon>Magnoliopsida</taxon>
        <taxon>eudicotyledons</taxon>
        <taxon>Gunneridae</taxon>
        <taxon>Pentapetalae</taxon>
        <taxon>rosids</taxon>
        <taxon>fabids</taxon>
        <taxon>Malpighiales</taxon>
        <taxon>Salicaceae</taxon>
        <taxon>Saliceae</taxon>
        <taxon>Salix</taxon>
    </lineage>
</organism>
<protein>
    <submittedName>
        <fullName evidence="2">Uncharacterized protein</fullName>
    </submittedName>
</protein>
<comment type="caution">
    <text evidence="2">The sequence shown here is derived from an EMBL/GenBank/DDBJ whole genome shotgun (WGS) entry which is preliminary data.</text>
</comment>
<evidence type="ECO:0000256" key="1">
    <source>
        <dbReference type="SAM" id="MobiDB-lite"/>
    </source>
</evidence>
<accession>A0ABQ9BL90</accession>
<dbReference type="Proteomes" id="UP001141253">
    <property type="component" value="Chromosome 3"/>
</dbReference>
<feature type="non-terminal residue" evidence="2">
    <location>
        <position position="96"/>
    </location>
</feature>